<dbReference type="PROSITE" id="PS50850">
    <property type="entry name" value="MFS"/>
    <property type="match status" value="1"/>
</dbReference>
<reference evidence="9 10" key="1">
    <citation type="submission" date="2018-05" db="EMBL/GenBank/DDBJ databases">
        <title>Genomic Encyclopedia of Type Strains, Phase IV (KMG-IV): sequencing the most valuable type-strain genomes for metagenomic binning, comparative biology and taxonomic classification.</title>
        <authorList>
            <person name="Goeker M."/>
        </authorList>
    </citation>
    <scope>NUCLEOTIDE SEQUENCE [LARGE SCALE GENOMIC DNA]</scope>
    <source>
        <strain evidence="9 10">DSM 18773</strain>
    </source>
</reference>
<evidence type="ECO:0000256" key="3">
    <source>
        <dbReference type="ARBA" id="ARBA00022475"/>
    </source>
</evidence>
<name>A0A316D4W8_9BACL</name>
<keyword evidence="6 7" id="KW-0472">Membrane</keyword>
<dbReference type="AlphaFoldDB" id="A0A316D4W8"/>
<dbReference type="InterPro" id="IPR036259">
    <property type="entry name" value="MFS_trans_sf"/>
</dbReference>
<evidence type="ECO:0000313" key="10">
    <source>
        <dbReference type="Proteomes" id="UP000245634"/>
    </source>
</evidence>
<feature type="transmembrane region" description="Helical" evidence="7">
    <location>
        <begin position="81"/>
        <end position="100"/>
    </location>
</feature>
<feature type="transmembrane region" description="Helical" evidence="7">
    <location>
        <begin position="260"/>
        <end position="277"/>
    </location>
</feature>
<evidence type="ECO:0000256" key="6">
    <source>
        <dbReference type="ARBA" id="ARBA00023136"/>
    </source>
</evidence>
<dbReference type="GO" id="GO:0005886">
    <property type="term" value="C:plasma membrane"/>
    <property type="evidence" value="ECO:0007669"/>
    <property type="project" value="UniProtKB-SubCell"/>
</dbReference>
<dbReference type="SUPFAM" id="SSF103473">
    <property type="entry name" value="MFS general substrate transporter"/>
    <property type="match status" value="1"/>
</dbReference>
<comment type="subcellular location">
    <subcellularLocation>
        <location evidence="1">Cell membrane</location>
        <topology evidence="1">Multi-pass membrane protein</topology>
    </subcellularLocation>
</comment>
<dbReference type="Gene3D" id="1.20.1250.20">
    <property type="entry name" value="MFS general substrate transporter like domains"/>
    <property type="match status" value="1"/>
</dbReference>
<feature type="transmembrane region" description="Helical" evidence="7">
    <location>
        <begin position="353"/>
        <end position="376"/>
    </location>
</feature>
<gene>
    <name evidence="9" type="ORF">C7459_116104</name>
</gene>
<dbReference type="PANTHER" id="PTHR23513">
    <property type="entry name" value="INTEGRAL MEMBRANE EFFLUX PROTEIN-RELATED"/>
    <property type="match status" value="1"/>
</dbReference>
<dbReference type="PANTHER" id="PTHR23513:SF6">
    <property type="entry name" value="MAJOR FACILITATOR SUPERFAMILY ASSOCIATED DOMAIN-CONTAINING PROTEIN"/>
    <property type="match status" value="1"/>
</dbReference>
<feature type="transmembrane region" description="Helical" evidence="7">
    <location>
        <begin position="49"/>
        <end position="69"/>
    </location>
</feature>
<feature type="transmembrane region" description="Helical" evidence="7">
    <location>
        <begin position="172"/>
        <end position="194"/>
    </location>
</feature>
<evidence type="ECO:0000313" key="9">
    <source>
        <dbReference type="EMBL" id="PWK07945.1"/>
    </source>
</evidence>
<protein>
    <submittedName>
        <fullName evidence="9">Putative MFS family arabinose efflux permease</fullName>
    </submittedName>
</protein>
<keyword evidence="10" id="KW-1185">Reference proteome</keyword>
<evidence type="ECO:0000259" key="8">
    <source>
        <dbReference type="PROSITE" id="PS50850"/>
    </source>
</evidence>
<dbReference type="EMBL" id="QGGL01000016">
    <property type="protein sequence ID" value="PWK07945.1"/>
    <property type="molecule type" value="Genomic_DNA"/>
</dbReference>
<keyword evidence="5 7" id="KW-1133">Transmembrane helix</keyword>
<feature type="transmembrane region" description="Helical" evidence="7">
    <location>
        <begin position="21"/>
        <end position="43"/>
    </location>
</feature>
<feature type="transmembrane region" description="Helical" evidence="7">
    <location>
        <begin position="147"/>
        <end position="166"/>
    </location>
</feature>
<feature type="transmembrane region" description="Helical" evidence="7">
    <location>
        <begin position="106"/>
        <end position="127"/>
    </location>
</feature>
<accession>A0A316D4W8</accession>
<proteinExistence type="predicted"/>
<keyword evidence="2" id="KW-0813">Transport</keyword>
<feature type="transmembrane region" description="Helical" evidence="7">
    <location>
        <begin position="297"/>
        <end position="314"/>
    </location>
</feature>
<dbReference type="CDD" id="cd06173">
    <property type="entry name" value="MFS_MefA_like"/>
    <property type="match status" value="1"/>
</dbReference>
<comment type="caution">
    <text evidence="9">The sequence shown here is derived from an EMBL/GenBank/DDBJ whole genome shotgun (WGS) entry which is preliminary data.</text>
</comment>
<dbReference type="RefSeq" id="WP_245884608.1">
    <property type="nucleotide sequence ID" value="NZ_QGGL01000016.1"/>
</dbReference>
<organism evidence="9 10">
    <name type="scientific">Tumebacillus permanentifrigoris</name>
    <dbReference type="NCBI Taxonomy" id="378543"/>
    <lineage>
        <taxon>Bacteria</taxon>
        <taxon>Bacillati</taxon>
        <taxon>Bacillota</taxon>
        <taxon>Bacilli</taxon>
        <taxon>Bacillales</taxon>
        <taxon>Alicyclobacillaceae</taxon>
        <taxon>Tumebacillus</taxon>
    </lineage>
</organism>
<evidence type="ECO:0000256" key="5">
    <source>
        <dbReference type="ARBA" id="ARBA00022989"/>
    </source>
</evidence>
<evidence type="ECO:0000256" key="4">
    <source>
        <dbReference type="ARBA" id="ARBA00022692"/>
    </source>
</evidence>
<dbReference type="Pfam" id="PF07690">
    <property type="entry name" value="MFS_1"/>
    <property type="match status" value="2"/>
</dbReference>
<evidence type="ECO:0000256" key="1">
    <source>
        <dbReference type="ARBA" id="ARBA00004651"/>
    </source>
</evidence>
<evidence type="ECO:0000256" key="7">
    <source>
        <dbReference type="SAM" id="Phobius"/>
    </source>
</evidence>
<dbReference type="InterPro" id="IPR011701">
    <property type="entry name" value="MFS"/>
</dbReference>
<sequence length="423" mass="46471">MTAYDDPVHEKKQDRYLYQLLAGKTASDIGSFINMVAINLYVYVLTGSAFLMGLFMAVRLLGSFVAGFYSGVLADRFNRKTMMIVADIARFVLLMLLVVLPTEWHVTLVFIVSFGIGVFGSMFNVAFQASLPVIVGPKNQVRANALFSMWGSFAMVIGLVASGTLLGVVGYLFLFAIDAFTYLISALNLISLPIKTSESSGQKGAKQSFLSEVKFILGYLRLWPVLLALMGIRLLDTFGSAAHNVGMPVFATQLNPANPSLYMGFIWAVWAVGNFAGSRYMTKNYKANEESKMERMFGIGTFLMSLFFILVFAWDTPYLILPAAFLAGISDGVSAICYNMRLQQVPDERRGRVFGVSSTMVTVGFAVGMVICSPLFDFYRPVAVVGLLHGIPMVMALVFTIVFTKRWKGGALSQETAKTDVTQ</sequence>
<keyword evidence="4 7" id="KW-0812">Transmembrane</keyword>
<feature type="transmembrane region" description="Helical" evidence="7">
    <location>
        <begin position="382"/>
        <end position="403"/>
    </location>
</feature>
<feature type="transmembrane region" description="Helical" evidence="7">
    <location>
        <begin position="320"/>
        <end position="341"/>
    </location>
</feature>
<evidence type="ECO:0000256" key="2">
    <source>
        <dbReference type="ARBA" id="ARBA00022448"/>
    </source>
</evidence>
<dbReference type="Proteomes" id="UP000245634">
    <property type="component" value="Unassembled WGS sequence"/>
</dbReference>
<dbReference type="GO" id="GO:0022857">
    <property type="term" value="F:transmembrane transporter activity"/>
    <property type="evidence" value="ECO:0007669"/>
    <property type="project" value="InterPro"/>
</dbReference>
<dbReference type="InterPro" id="IPR020846">
    <property type="entry name" value="MFS_dom"/>
</dbReference>
<feature type="transmembrane region" description="Helical" evidence="7">
    <location>
        <begin position="215"/>
        <end position="235"/>
    </location>
</feature>
<feature type="domain" description="Major facilitator superfamily (MFS) profile" evidence="8">
    <location>
        <begin position="1"/>
        <end position="408"/>
    </location>
</feature>
<keyword evidence="3" id="KW-1003">Cell membrane</keyword>